<evidence type="ECO:0000313" key="3">
    <source>
        <dbReference type="Proteomes" id="UP000292082"/>
    </source>
</evidence>
<gene>
    <name evidence="2" type="ORF">BD310DRAFT_831764</name>
    <name evidence="1" type="ORF">BD311DRAFT_677173</name>
</gene>
<accession>A0A4Q9PDA8</accession>
<protein>
    <submittedName>
        <fullName evidence="2">Uncharacterized protein</fullName>
    </submittedName>
</protein>
<evidence type="ECO:0000313" key="1">
    <source>
        <dbReference type="EMBL" id="TBU21946.1"/>
    </source>
</evidence>
<dbReference type="AlphaFoldDB" id="A0A4Q9PDA8"/>
<dbReference type="Proteomes" id="UP000292082">
    <property type="component" value="Unassembled WGS sequence"/>
</dbReference>
<keyword evidence="3" id="KW-1185">Reference proteome</keyword>
<dbReference type="Proteomes" id="UP000292957">
    <property type="component" value="Unassembled WGS sequence"/>
</dbReference>
<evidence type="ECO:0000313" key="2">
    <source>
        <dbReference type="EMBL" id="TBU52638.1"/>
    </source>
</evidence>
<proteinExistence type="predicted"/>
<organism evidence="2 3">
    <name type="scientific">Dichomitus squalens</name>
    <dbReference type="NCBI Taxonomy" id="114155"/>
    <lineage>
        <taxon>Eukaryota</taxon>
        <taxon>Fungi</taxon>
        <taxon>Dikarya</taxon>
        <taxon>Basidiomycota</taxon>
        <taxon>Agaricomycotina</taxon>
        <taxon>Agaricomycetes</taxon>
        <taxon>Polyporales</taxon>
        <taxon>Polyporaceae</taxon>
        <taxon>Dichomitus</taxon>
    </lineage>
</organism>
<sequence length="102" mass="11463">MSHSKKRDIVPRTIVCRGCVSRCKPACVTKFEWIARRRKPLVIALSVRHEEERAKPRISGSRHHGRGYVPRGGVRATATGEVLWLARCAAKLENVAYAETGR</sequence>
<dbReference type="EMBL" id="ML143566">
    <property type="protein sequence ID" value="TBU21946.1"/>
    <property type="molecule type" value="Genomic_DNA"/>
</dbReference>
<dbReference type="EMBL" id="ML145242">
    <property type="protein sequence ID" value="TBU52638.1"/>
    <property type="molecule type" value="Genomic_DNA"/>
</dbReference>
<name>A0A4Q9PDA8_9APHY</name>
<reference evidence="2 3" key="1">
    <citation type="submission" date="2019-01" db="EMBL/GenBank/DDBJ databases">
        <title>Draft genome sequences of three monokaryotic isolates of the white-rot basidiomycete fungus Dichomitus squalens.</title>
        <authorList>
            <consortium name="DOE Joint Genome Institute"/>
            <person name="Lopez S.C."/>
            <person name="Andreopoulos B."/>
            <person name="Pangilinan J."/>
            <person name="Lipzen A."/>
            <person name="Riley R."/>
            <person name="Ahrendt S."/>
            <person name="Ng V."/>
            <person name="Barry K."/>
            <person name="Daum C."/>
            <person name="Grigoriev I.V."/>
            <person name="Hilden K.S."/>
            <person name="Makela M.R."/>
            <person name="de Vries R.P."/>
        </authorList>
    </citation>
    <scope>NUCLEOTIDE SEQUENCE [LARGE SCALE GENOMIC DNA]</scope>
    <source>
        <strain evidence="2 3">CBS 464.89</strain>
        <strain evidence="1">OM18370.1</strain>
    </source>
</reference>